<dbReference type="Proteomes" id="UP000012488">
    <property type="component" value="Chromosome"/>
</dbReference>
<feature type="compositionally biased region" description="Low complexity" evidence="3">
    <location>
        <begin position="629"/>
        <end position="641"/>
    </location>
</feature>
<dbReference type="AlphaFoldDB" id="A0A6B9FPS0"/>
<dbReference type="EMBL" id="CP043538">
    <property type="protein sequence ID" value="QGY04580.1"/>
    <property type="molecule type" value="Genomic_DNA"/>
</dbReference>
<evidence type="ECO:0000259" key="4">
    <source>
        <dbReference type="Pfam" id="PF03389"/>
    </source>
</evidence>
<comment type="similarity">
    <text evidence="1">Belongs to the MobA/MobL family.</text>
</comment>
<name>A0A6B9FPS0_9HYPH</name>
<feature type="domain" description="MobA/MobL protein" evidence="4">
    <location>
        <begin position="267"/>
        <end position="421"/>
    </location>
</feature>
<proteinExistence type="inferred from homology"/>
<keyword evidence="2" id="KW-0184">Conjugation</keyword>
<evidence type="ECO:0000256" key="2">
    <source>
        <dbReference type="ARBA" id="ARBA00022971"/>
    </source>
</evidence>
<dbReference type="RefSeq" id="WP_010686070.1">
    <property type="nucleotide sequence ID" value="NZ_CP043538.1"/>
</dbReference>
<feature type="region of interest" description="Disordered" evidence="3">
    <location>
        <begin position="735"/>
        <end position="777"/>
    </location>
</feature>
<organism evidence="5 6">
    <name type="scientific">Methylobacterium mesophilicum SR1.6/6</name>
    <dbReference type="NCBI Taxonomy" id="908290"/>
    <lineage>
        <taxon>Bacteria</taxon>
        <taxon>Pseudomonadati</taxon>
        <taxon>Pseudomonadota</taxon>
        <taxon>Alphaproteobacteria</taxon>
        <taxon>Hyphomicrobiales</taxon>
        <taxon>Methylobacteriaceae</taxon>
        <taxon>Methylobacterium</taxon>
    </lineage>
</organism>
<dbReference type="Gene3D" id="3.30.930.30">
    <property type="match status" value="1"/>
</dbReference>
<evidence type="ECO:0000256" key="1">
    <source>
        <dbReference type="ARBA" id="ARBA00010873"/>
    </source>
</evidence>
<feature type="compositionally biased region" description="Low complexity" evidence="3">
    <location>
        <begin position="972"/>
        <end position="981"/>
    </location>
</feature>
<evidence type="ECO:0000256" key="3">
    <source>
        <dbReference type="SAM" id="MobiDB-lite"/>
    </source>
</evidence>
<evidence type="ECO:0000313" key="6">
    <source>
        <dbReference type="Proteomes" id="UP000012488"/>
    </source>
</evidence>
<feature type="compositionally biased region" description="Basic and acidic residues" evidence="3">
    <location>
        <begin position="1001"/>
        <end position="1018"/>
    </location>
</feature>
<feature type="region of interest" description="Disordered" evidence="3">
    <location>
        <begin position="607"/>
        <end position="644"/>
    </location>
</feature>
<feature type="region of interest" description="Disordered" evidence="3">
    <location>
        <begin position="536"/>
        <end position="559"/>
    </location>
</feature>
<protein>
    <recommendedName>
        <fullName evidence="4">MobA/MobL protein domain-containing protein</fullName>
    </recommendedName>
</protein>
<accession>A0A6B9FPS0</accession>
<dbReference type="Pfam" id="PF03389">
    <property type="entry name" value="MobA_MobL"/>
    <property type="match status" value="1"/>
</dbReference>
<sequence length="1031" mass="110552">MFDHAHTHPFVRRTLASVCGLATDRGAPGLRIDRPRALDTALGFYRQPGIRFAAREDRERPLSRDGAVTCHFAQTSISKTSPILAMIRAARTGRRYSGSGACAHVSYIERPGAAERLVLPQGRPVSGRDGLQQQAYLERDGAVEADPDDSLALASFGTIGETPEARTHFWDLVEATERSPQGDRITIEPAQNPDWWAKARGAIDEAPETARTQLRAAGAGAPALLELTLSTQDALALWRWSESVGTGAPIKIVPGRGGRTQTRIIGELPHEVDGHARLAIVKAFTGKLAARGFPYWAVVHAPDANNDRRNVHVHVVYYDRPARRMPHPETGLATWDFAITQEKRRANRTKVLKRPYRQPKDRASHDRAWIKELRTHWGTCCNAVLTEAGIGKRYDLRSYATIGIDQTPGVHIPARQYNKERKGSLTEAGSDLARRQWQAEADRILDDRARMTGEKLSLLLVQGRHAELTAFDRGGTADRKGDASVGPVRNLIRRGLTLVEEIGRLELVRDLAALVIMRTLSRPRLLLAAGAASVRGPHASVDTGHPAPENPAVPGGECSGDADRSDLVRFYDDLEKGAAQLATVYEARIAEQRGRLNRIRTDLAGLEPMTGPVRGSALSFDRTDPALTGDGDPASGADAASPPAPIDPVPATLFAARVRASLDPGTAALWARCVAVEPEVTEAVAVTPSLSTILRQPTPMLVPEAPLPPDRSPVERAASYAPSWSYAVDRAAERHAARSKPAGPDAGEPALRKRPQPPFDLTIGQARRSNGAPLIPPGRPAIADLAAAPVGNARGDLPIAPQAEARRAASLPASDVNSADAAAAMESTATMALASMPATAARRVIVAPTVAAIAPPPIVHALPRQTVEAASVEPVPVAAAVEQAASVPPPARNLADRMSMPAASDPVSLTPTHKSAIEIELHLPTSASEGGSDPLVETPMAPREPIAVQAPIETVERDDEGDAPWPLTPRIEAPAPAVRVTPPTPTPTEALPRRVPISAVHETEHPASRARNRTDIRRRPTRSRNGREIGD</sequence>
<reference evidence="5 6" key="2">
    <citation type="journal article" date="2013" name="Genome Announc.">
        <title>Draft Genome Sequence of Methylobacterium mesophilicum Strain SR1.6/6, Isolated from Citrus sinensis.</title>
        <authorList>
            <person name="Marinho Almeida D."/>
            <person name="Dini-Andreote F."/>
            <person name="Camargo Neves A.A."/>
            <person name="Juca Ramos R.T."/>
            <person name="Andreote F.D."/>
            <person name="Carneiro A.R."/>
            <person name="Oliveira de Souza Lima A."/>
            <person name="Caracciolo Gomes de Sa P.H."/>
            <person name="Ribeiro Barbosa M.S."/>
            <person name="Araujo W.L."/>
            <person name="Silva A."/>
        </authorList>
    </citation>
    <scope>NUCLEOTIDE SEQUENCE [LARGE SCALE GENOMIC DNA]</scope>
    <source>
        <strain evidence="5 6">SR1.6/6</strain>
    </source>
</reference>
<evidence type="ECO:0000313" key="5">
    <source>
        <dbReference type="EMBL" id="QGY04580.1"/>
    </source>
</evidence>
<feature type="region of interest" description="Disordered" evidence="3">
    <location>
        <begin position="951"/>
        <end position="1031"/>
    </location>
</feature>
<dbReference type="KEGG" id="mmes:MMSR116_23715"/>
<reference evidence="5 6" key="1">
    <citation type="journal article" date="2012" name="Genet. Mol. Biol.">
        <title>Analysis of 16S rRNA and mxaF genes revealing insights into Methylobacterium niche-specific plant association.</title>
        <authorList>
            <person name="Dourado M.N."/>
            <person name="Andreote F.D."/>
            <person name="Dini-Andreote F."/>
            <person name="Conti R."/>
            <person name="Araujo J.M."/>
            <person name="Araujo W.L."/>
        </authorList>
    </citation>
    <scope>NUCLEOTIDE SEQUENCE [LARGE SCALE GENOMIC DNA]</scope>
    <source>
        <strain evidence="5 6">SR1.6/6</strain>
    </source>
</reference>
<dbReference type="OrthoDB" id="1826980at2"/>
<gene>
    <name evidence="5" type="ORF">MMSR116_23715</name>
</gene>
<dbReference type="InterPro" id="IPR005053">
    <property type="entry name" value="MobA_MobL"/>
</dbReference>